<evidence type="ECO:0000256" key="7">
    <source>
        <dbReference type="ARBA" id="ARBA00022857"/>
    </source>
</evidence>
<dbReference type="SUPFAM" id="SSF51735">
    <property type="entry name" value="NAD(P)-binding Rossmann-fold domains"/>
    <property type="match status" value="1"/>
</dbReference>
<reference evidence="15" key="1">
    <citation type="journal article" date="2019" name="Int. J. Syst. Evol. Microbiol.">
        <title>The Global Catalogue of Microorganisms (GCM) 10K type strain sequencing project: providing services to taxonomists for standard genome sequencing and annotation.</title>
        <authorList>
            <consortium name="The Broad Institute Genomics Platform"/>
            <consortium name="The Broad Institute Genome Sequencing Center for Infectious Disease"/>
            <person name="Wu L."/>
            <person name="Ma J."/>
        </authorList>
    </citation>
    <scope>NUCLEOTIDE SEQUENCE [LARGE SCALE GENOMIC DNA]</scope>
    <source>
        <strain evidence="15">CCUG 56331</strain>
    </source>
</reference>
<protein>
    <recommendedName>
        <fullName evidence="5 12">Meso-diaminopimelate D-dehydrogenase</fullName>
        <shortName evidence="12">DAPDH</shortName>
        <shortName evidence="12">Meso-DAP dehydrogenase</shortName>
        <ecNumber evidence="4 12">1.4.1.16</ecNumber>
    </recommendedName>
</protein>
<evidence type="ECO:0000313" key="14">
    <source>
        <dbReference type="EMBL" id="MFC5540587.1"/>
    </source>
</evidence>
<comment type="catalytic activity">
    <reaction evidence="11 12">
        <text>meso-2,6-diaminopimelate + NADP(+) + H2O = (S)-2-amino-6-oxoheptanedioate + NH4(+) + NADPH + H(+)</text>
        <dbReference type="Rhea" id="RHEA:13561"/>
        <dbReference type="ChEBI" id="CHEBI:15377"/>
        <dbReference type="ChEBI" id="CHEBI:15378"/>
        <dbReference type="ChEBI" id="CHEBI:28938"/>
        <dbReference type="ChEBI" id="CHEBI:57783"/>
        <dbReference type="ChEBI" id="CHEBI:57791"/>
        <dbReference type="ChEBI" id="CHEBI:58349"/>
        <dbReference type="ChEBI" id="CHEBI:58556"/>
        <dbReference type="EC" id="1.4.1.16"/>
    </reaction>
</comment>
<comment type="pathway">
    <text evidence="1 12">Amino-acid biosynthesis; L-lysine biosynthesis via DAP pathway; DL-2,6-diaminopimelate from (S)-tetrahydrodipicolinate: step 1/1.</text>
</comment>
<dbReference type="PIRSF" id="PIRSF025648">
    <property type="entry name" value="DDH"/>
    <property type="match status" value="1"/>
</dbReference>
<evidence type="ECO:0000256" key="12">
    <source>
        <dbReference type="PIRNR" id="PIRNR025648"/>
    </source>
</evidence>
<evidence type="ECO:0000256" key="6">
    <source>
        <dbReference type="ARBA" id="ARBA00022605"/>
    </source>
</evidence>
<evidence type="ECO:0000256" key="9">
    <source>
        <dbReference type="ARBA" id="ARBA00023002"/>
    </source>
</evidence>
<proteinExistence type="inferred from homology"/>
<comment type="similarity">
    <text evidence="2 12">Belongs to the diaminopimelate dehydrogenase family.</text>
</comment>
<dbReference type="RefSeq" id="WP_342469412.1">
    <property type="nucleotide sequence ID" value="NZ_JBHSNQ010000029.1"/>
</dbReference>
<evidence type="ECO:0000256" key="11">
    <source>
        <dbReference type="ARBA" id="ARBA00052023"/>
    </source>
</evidence>
<comment type="caution">
    <text evidence="14">The sequence shown here is derived from an EMBL/GenBank/DDBJ whole genome shotgun (WGS) entry which is preliminary data.</text>
</comment>
<organism evidence="14 15">
    <name type="scientific">Ureibacillus suwonensis</name>
    <dbReference type="NCBI Taxonomy" id="313007"/>
    <lineage>
        <taxon>Bacteria</taxon>
        <taxon>Bacillati</taxon>
        <taxon>Bacillota</taxon>
        <taxon>Bacilli</taxon>
        <taxon>Bacillales</taxon>
        <taxon>Caryophanaceae</taxon>
        <taxon>Ureibacillus</taxon>
    </lineage>
</organism>
<evidence type="ECO:0000256" key="1">
    <source>
        <dbReference type="ARBA" id="ARBA00004896"/>
    </source>
</evidence>
<dbReference type="EC" id="1.4.1.16" evidence="4 12"/>
<dbReference type="Proteomes" id="UP001595978">
    <property type="component" value="Unassembled WGS sequence"/>
</dbReference>
<evidence type="ECO:0000313" key="15">
    <source>
        <dbReference type="Proteomes" id="UP001595978"/>
    </source>
</evidence>
<comment type="subunit">
    <text evidence="3 12">Homodimer.</text>
</comment>
<feature type="domain" description="Meso-diaminopimelate D-dehydrogenase C-terminal" evidence="13">
    <location>
        <begin position="122"/>
        <end position="275"/>
    </location>
</feature>
<dbReference type="Gene3D" id="3.30.360.10">
    <property type="entry name" value="Dihydrodipicolinate Reductase, domain 2"/>
    <property type="match status" value="1"/>
</dbReference>
<dbReference type="InterPro" id="IPR010190">
    <property type="entry name" value="Diaminopimelate_DH_Ddh"/>
</dbReference>
<keyword evidence="10 12" id="KW-0457">Lysine biosynthesis</keyword>
<dbReference type="InterPro" id="IPR032094">
    <property type="entry name" value="Meso-DAP_DH_C"/>
</dbReference>
<keyword evidence="8 12" id="KW-0220">Diaminopimelate biosynthesis</keyword>
<dbReference type="Gene3D" id="3.40.50.720">
    <property type="entry name" value="NAD(P)-binding Rossmann-like Domain"/>
    <property type="match status" value="1"/>
</dbReference>
<evidence type="ECO:0000256" key="5">
    <source>
        <dbReference type="ARBA" id="ARBA00021654"/>
    </source>
</evidence>
<evidence type="ECO:0000256" key="8">
    <source>
        <dbReference type="ARBA" id="ARBA00022915"/>
    </source>
</evidence>
<dbReference type="InterPro" id="IPR036291">
    <property type="entry name" value="NAD(P)-bd_dom_sf"/>
</dbReference>
<evidence type="ECO:0000256" key="10">
    <source>
        <dbReference type="ARBA" id="ARBA00023154"/>
    </source>
</evidence>
<comment type="function">
    <text evidence="12">Catalyzes the reversible NADPH-dependent reductive amination of L-2-amino-6-oxopimelate, the acyclic form of L-tetrahydrodipicolinate, to generate the meso compound, D,L-2,6-diaminopimelate.</text>
</comment>
<dbReference type="NCBIfam" id="TIGR01921">
    <property type="entry name" value="DAP-DH"/>
    <property type="match status" value="1"/>
</dbReference>
<sequence length="326" mass="35740">MSKIRIGIVGYGNLGRGVEAAVQQNPDTELVAVFTRRDPQTVTINSNAKVLHVDDALSYTDEIDVMILCGGSATDLPEQGPYFAQYFNTIDSFDTHAKIPEYFDTVNAAAEKAGKVAIISVGWDPGLFSLNRLIGEAVLPVGNTYTFWGKGVSQGHSDAIRRIEGVKNAVQYTIPIEDAVNRVRSGENPELSTREKHARECFVVLEEGADPAKVEHEIKTMPNYFDEYDTTVHFISEEELKQNHSGMPHGGFVIRSGVSGLGDKQIIEFSLNLESNPTFTSSVLVAYARAAYRLNQNGDKGAKTVFDIPFGLLSPKSPADLRKELL</sequence>
<name>A0ABW0R911_9BACL</name>
<evidence type="ECO:0000256" key="3">
    <source>
        <dbReference type="ARBA" id="ARBA00011738"/>
    </source>
</evidence>
<evidence type="ECO:0000256" key="4">
    <source>
        <dbReference type="ARBA" id="ARBA00012080"/>
    </source>
</evidence>
<keyword evidence="15" id="KW-1185">Reference proteome</keyword>
<keyword evidence="9 12" id="KW-0560">Oxidoreductase</keyword>
<keyword evidence="7 12" id="KW-0521">NADP</keyword>
<dbReference type="GO" id="GO:0047850">
    <property type="term" value="F:diaminopimelate dehydrogenase activity"/>
    <property type="evidence" value="ECO:0007669"/>
    <property type="project" value="UniProtKB-EC"/>
</dbReference>
<evidence type="ECO:0000256" key="2">
    <source>
        <dbReference type="ARBA" id="ARBA00007442"/>
    </source>
</evidence>
<gene>
    <name evidence="14" type="ORF">ACFPOH_02180</name>
</gene>
<evidence type="ECO:0000259" key="13">
    <source>
        <dbReference type="Pfam" id="PF16654"/>
    </source>
</evidence>
<dbReference type="EMBL" id="JBHSNQ010000029">
    <property type="protein sequence ID" value="MFC5540587.1"/>
    <property type="molecule type" value="Genomic_DNA"/>
</dbReference>
<keyword evidence="6 12" id="KW-0028">Amino-acid biosynthesis</keyword>
<dbReference type="CDD" id="cd02270">
    <property type="entry name" value="meso-DAPDH_N"/>
    <property type="match status" value="1"/>
</dbReference>
<accession>A0ABW0R911</accession>
<dbReference type="SUPFAM" id="SSF55347">
    <property type="entry name" value="Glyceraldehyde-3-phosphate dehydrogenase-like, C-terminal domain"/>
    <property type="match status" value="1"/>
</dbReference>
<dbReference type="Pfam" id="PF16654">
    <property type="entry name" value="DAPDH_C"/>
    <property type="match status" value="1"/>
</dbReference>